<organism evidence="2 3">
    <name type="scientific">Portunus trituberculatus</name>
    <name type="common">Swimming crab</name>
    <name type="synonym">Neptunus trituberculatus</name>
    <dbReference type="NCBI Taxonomy" id="210409"/>
    <lineage>
        <taxon>Eukaryota</taxon>
        <taxon>Metazoa</taxon>
        <taxon>Ecdysozoa</taxon>
        <taxon>Arthropoda</taxon>
        <taxon>Crustacea</taxon>
        <taxon>Multicrustacea</taxon>
        <taxon>Malacostraca</taxon>
        <taxon>Eumalacostraca</taxon>
        <taxon>Eucarida</taxon>
        <taxon>Decapoda</taxon>
        <taxon>Pleocyemata</taxon>
        <taxon>Brachyura</taxon>
        <taxon>Eubrachyura</taxon>
        <taxon>Portunoidea</taxon>
        <taxon>Portunidae</taxon>
        <taxon>Portuninae</taxon>
        <taxon>Portunus</taxon>
    </lineage>
</organism>
<dbReference type="EMBL" id="VSRR010075565">
    <property type="protein sequence ID" value="MPC87778.1"/>
    <property type="molecule type" value="Genomic_DNA"/>
</dbReference>
<feature type="region of interest" description="Disordered" evidence="1">
    <location>
        <begin position="1"/>
        <end position="30"/>
    </location>
</feature>
<evidence type="ECO:0000313" key="2">
    <source>
        <dbReference type="EMBL" id="MPC87778.1"/>
    </source>
</evidence>
<dbReference type="AlphaFoldDB" id="A0A5B7J4C7"/>
<protein>
    <submittedName>
        <fullName evidence="2">Uncharacterized protein</fullName>
    </submittedName>
</protein>
<evidence type="ECO:0000313" key="3">
    <source>
        <dbReference type="Proteomes" id="UP000324222"/>
    </source>
</evidence>
<gene>
    <name evidence="2" type="ORF">E2C01_082651</name>
</gene>
<comment type="caution">
    <text evidence="2">The sequence shown here is derived from an EMBL/GenBank/DDBJ whole genome shotgun (WGS) entry which is preliminary data.</text>
</comment>
<feature type="compositionally biased region" description="Basic and acidic residues" evidence="1">
    <location>
        <begin position="1"/>
        <end position="11"/>
    </location>
</feature>
<feature type="compositionally biased region" description="Polar residues" evidence="1">
    <location>
        <begin position="12"/>
        <end position="25"/>
    </location>
</feature>
<reference evidence="2 3" key="1">
    <citation type="submission" date="2019-05" db="EMBL/GenBank/DDBJ databases">
        <title>Another draft genome of Portunus trituberculatus and its Hox gene families provides insights of decapod evolution.</title>
        <authorList>
            <person name="Jeong J.-H."/>
            <person name="Song I."/>
            <person name="Kim S."/>
            <person name="Choi T."/>
            <person name="Kim D."/>
            <person name="Ryu S."/>
            <person name="Kim W."/>
        </authorList>
    </citation>
    <scope>NUCLEOTIDE SEQUENCE [LARGE SCALE GENOMIC DNA]</scope>
    <source>
        <tissue evidence="2">Muscle</tissue>
    </source>
</reference>
<name>A0A5B7J4C7_PORTR</name>
<feature type="compositionally biased region" description="Polar residues" evidence="1">
    <location>
        <begin position="73"/>
        <end position="84"/>
    </location>
</feature>
<sequence length="93" mass="10400">MRIRRIKDETGRQQQPARYTGINSSSRDDPATQWPICSLLSLDLTLASHSLLELTALYLRRVHTCQYADEYTSDNSPASRNTFPHSGCEASAG</sequence>
<keyword evidence="3" id="KW-1185">Reference proteome</keyword>
<accession>A0A5B7J4C7</accession>
<feature type="region of interest" description="Disordered" evidence="1">
    <location>
        <begin position="70"/>
        <end position="93"/>
    </location>
</feature>
<dbReference type="Proteomes" id="UP000324222">
    <property type="component" value="Unassembled WGS sequence"/>
</dbReference>
<evidence type="ECO:0000256" key="1">
    <source>
        <dbReference type="SAM" id="MobiDB-lite"/>
    </source>
</evidence>
<proteinExistence type="predicted"/>